<organism evidence="1 2">
    <name type="scientific">Fusarium oligoseptatum</name>
    <dbReference type="NCBI Taxonomy" id="2604345"/>
    <lineage>
        <taxon>Eukaryota</taxon>
        <taxon>Fungi</taxon>
        <taxon>Dikarya</taxon>
        <taxon>Ascomycota</taxon>
        <taxon>Pezizomycotina</taxon>
        <taxon>Sordariomycetes</taxon>
        <taxon>Hypocreomycetidae</taxon>
        <taxon>Hypocreales</taxon>
        <taxon>Nectriaceae</taxon>
        <taxon>Fusarium</taxon>
        <taxon>Fusarium solani species complex</taxon>
    </lineage>
</organism>
<accession>A0A428UMW2</accession>
<dbReference type="STRING" id="1325735.A0A428UMW2"/>
<sequence>MFRPRLRVPRLASGLGLRSTVNARRSIHHVPELQHDFSQGVPNLMSPGGFAIAWTEYMKLTVEKLNALTVGM</sequence>
<name>A0A428UMW2_9HYPO</name>
<dbReference type="AlphaFoldDB" id="A0A428UMW2"/>
<dbReference type="SUPFAM" id="SSF46609">
    <property type="entry name" value="Fe,Mn superoxide dismutase (SOD), N-terminal domain"/>
    <property type="match status" value="1"/>
</dbReference>
<gene>
    <name evidence="1" type="ORF">CEP52_000684</name>
</gene>
<dbReference type="Proteomes" id="UP000287144">
    <property type="component" value="Unassembled WGS sequence"/>
</dbReference>
<dbReference type="EMBL" id="NKCK01000003">
    <property type="protein sequence ID" value="RSM15625.1"/>
    <property type="molecule type" value="Genomic_DNA"/>
</dbReference>
<comment type="caution">
    <text evidence="1">The sequence shown here is derived from an EMBL/GenBank/DDBJ whole genome shotgun (WGS) entry which is preliminary data.</text>
</comment>
<dbReference type="InterPro" id="IPR036324">
    <property type="entry name" value="Mn/Fe_SOD_N_sf"/>
</dbReference>
<evidence type="ECO:0000313" key="2">
    <source>
        <dbReference type="Proteomes" id="UP000287144"/>
    </source>
</evidence>
<protein>
    <submittedName>
        <fullName evidence="1">Uncharacterized protein</fullName>
    </submittedName>
</protein>
<proteinExistence type="predicted"/>
<reference evidence="1 2" key="1">
    <citation type="submission" date="2017-06" db="EMBL/GenBank/DDBJ databases">
        <title>Comparative genomic analysis of Ambrosia Fusariam Clade fungi.</title>
        <authorList>
            <person name="Stajich J.E."/>
            <person name="Carrillo J."/>
            <person name="Kijimoto T."/>
            <person name="Eskalen A."/>
            <person name="O'Donnell K."/>
            <person name="Kasson M."/>
        </authorList>
    </citation>
    <scope>NUCLEOTIDE SEQUENCE [LARGE SCALE GENOMIC DNA]</scope>
    <source>
        <strain evidence="1 2">NRRL62579</strain>
    </source>
</reference>
<evidence type="ECO:0000313" key="1">
    <source>
        <dbReference type="EMBL" id="RSM15625.1"/>
    </source>
</evidence>
<keyword evidence="2" id="KW-1185">Reference proteome</keyword>